<protein>
    <submittedName>
        <fullName evidence="1">Uncharacterized protein</fullName>
    </submittedName>
</protein>
<proteinExistence type="predicted"/>
<accession>A0A6I6ULB3</accession>
<gene>
    <name evidence="1" type="ORF">FHE72_04540</name>
</gene>
<dbReference type="Proteomes" id="UP000465062">
    <property type="component" value="Chromosome"/>
</dbReference>
<dbReference type="AlphaFoldDB" id="A0A6I6ULB3"/>
<name>A0A6I6ULB3_9BACI</name>
<evidence type="ECO:0000313" key="1">
    <source>
        <dbReference type="EMBL" id="QHE60389.1"/>
    </source>
</evidence>
<dbReference type="EMBL" id="CP047394">
    <property type="protein sequence ID" value="QHE60389.1"/>
    <property type="molecule type" value="Genomic_DNA"/>
</dbReference>
<dbReference type="RefSeq" id="WP_159361366.1">
    <property type="nucleotide sequence ID" value="NZ_CP047394.1"/>
</dbReference>
<sequence length="57" mass="6684">MKDKQVYRFKIVGFDEKNAYGEVYFTENDRTTSIFRGSDVKEVIRMVKKESSGLRGE</sequence>
<reference evidence="1 2" key="1">
    <citation type="submission" date="2019-06" db="EMBL/GenBank/DDBJ databases">
        <title>An operon consisting of a P-type ATPase gene and a transcriptional regular gene given the different cadmium resistance in Bacillus vietamensis 151-6 and Bacillus marisflavi 151-25.</title>
        <authorList>
            <person name="Yu X."/>
        </authorList>
    </citation>
    <scope>NUCLEOTIDE SEQUENCE [LARGE SCALE GENOMIC DNA]</scope>
    <source>
        <strain evidence="1 2">151-6</strain>
    </source>
</reference>
<evidence type="ECO:0000313" key="2">
    <source>
        <dbReference type="Proteomes" id="UP000465062"/>
    </source>
</evidence>
<organism evidence="1 2">
    <name type="scientific">Rossellomorea vietnamensis</name>
    <dbReference type="NCBI Taxonomy" id="218284"/>
    <lineage>
        <taxon>Bacteria</taxon>
        <taxon>Bacillati</taxon>
        <taxon>Bacillota</taxon>
        <taxon>Bacilli</taxon>
        <taxon>Bacillales</taxon>
        <taxon>Bacillaceae</taxon>
        <taxon>Rossellomorea</taxon>
    </lineage>
</organism>
<dbReference type="KEGG" id="bvq:FHE72_04540"/>